<dbReference type="Pfam" id="PF00226">
    <property type="entry name" value="DnaJ"/>
    <property type="match status" value="1"/>
</dbReference>
<keyword evidence="1" id="KW-0812">Transmembrane</keyword>
<dbReference type="PRINTS" id="PR00625">
    <property type="entry name" value="JDOMAIN"/>
</dbReference>
<sequence length="169" mass="19632">MMRECDIKRNFYEVLGVSRSATNQDIKQAYFGLCKKLHPDSASCSKSTSRFIELNEAYTVLSSAALRSQYDGFLAGSDQPKYDYWSYTARPTYPDSLFYHYRESNWTSAGQEDIGWVGRTAAFLFCFVLFAVMTFQTIRLRIAIQRRMLREHHARMAAMLHEEEQIAYA</sequence>
<protein>
    <submittedName>
        <fullName evidence="5">J domain-containing protein</fullName>
    </submittedName>
</protein>
<evidence type="ECO:0000259" key="2">
    <source>
        <dbReference type="PROSITE" id="PS50076"/>
    </source>
</evidence>
<evidence type="ECO:0000256" key="1">
    <source>
        <dbReference type="SAM" id="Phobius"/>
    </source>
</evidence>
<dbReference type="WBParaSite" id="SBAD_0000125101-mRNA-1">
    <property type="protein sequence ID" value="SBAD_0000125101-mRNA-1"/>
    <property type="gene ID" value="SBAD_0000125101"/>
</dbReference>
<evidence type="ECO:0000313" key="4">
    <source>
        <dbReference type="Proteomes" id="UP000270296"/>
    </source>
</evidence>
<proteinExistence type="predicted"/>
<dbReference type="Gene3D" id="1.10.287.110">
    <property type="entry name" value="DnaJ domain"/>
    <property type="match status" value="1"/>
</dbReference>
<dbReference type="SUPFAM" id="SSF46565">
    <property type="entry name" value="Chaperone J-domain"/>
    <property type="match status" value="1"/>
</dbReference>
<dbReference type="AlphaFoldDB" id="A0A183IC57"/>
<reference evidence="5" key="1">
    <citation type="submission" date="2016-06" db="UniProtKB">
        <authorList>
            <consortium name="WormBaseParasite"/>
        </authorList>
    </citation>
    <scope>IDENTIFICATION</scope>
</reference>
<feature type="transmembrane region" description="Helical" evidence="1">
    <location>
        <begin position="116"/>
        <end position="138"/>
    </location>
</feature>
<evidence type="ECO:0000313" key="3">
    <source>
        <dbReference type="EMBL" id="VDO93530.1"/>
    </source>
</evidence>
<name>A0A183IC57_9BILA</name>
<reference evidence="3 4" key="2">
    <citation type="submission" date="2018-11" db="EMBL/GenBank/DDBJ databases">
        <authorList>
            <consortium name="Pathogen Informatics"/>
        </authorList>
    </citation>
    <scope>NUCLEOTIDE SEQUENCE [LARGE SCALE GENOMIC DNA]</scope>
</reference>
<dbReference type="InterPro" id="IPR052763">
    <property type="entry name" value="DnaJ_C4"/>
</dbReference>
<dbReference type="EMBL" id="UZAM01006744">
    <property type="protein sequence ID" value="VDO93530.1"/>
    <property type="molecule type" value="Genomic_DNA"/>
</dbReference>
<dbReference type="PANTHER" id="PTHR44825">
    <property type="match status" value="1"/>
</dbReference>
<feature type="domain" description="J" evidence="2">
    <location>
        <begin position="10"/>
        <end position="74"/>
    </location>
</feature>
<accession>A0A183IC57</accession>
<keyword evidence="1" id="KW-1133">Transmembrane helix</keyword>
<dbReference type="SMART" id="SM00271">
    <property type="entry name" value="DnaJ"/>
    <property type="match status" value="1"/>
</dbReference>
<dbReference type="InterPro" id="IPR036869">
    <property type="entry name" value="J_dom_sf"/>
</dbReference>
<dbReference type="InterPro" id="IPR001623">
    <property type="entry name" value="DnaJ_domain"/>
</dbReference>
<dbReference type="CDD" id="cd06257">
    <property type="entry name" value="DnaJ"/>
    <property type="match status" value="1"/>
</dbReference>
<gene>
    <name evidence="3" type="ORF">SBAD_LOCUS1201</name>
</gene>
<keyword evidence="4" id="KW-1185">Reference proteome</keyword>
<dbReference type="Proteomes" id="UP000270296">
    <property type="component" value="Unassembled WGS sequence"/>
</dbReference>
<organism evidence="5">
    <name type="scientific">Soboliphyme baturini</name>
    <dbReference type="NCBI Taxonomy" id="241478"/>
    <lineage>
        <taxon>Eukaryota</taxon>
        <taxon>Metazoa</taxon>
        <taxon>Ecdysozoa</taxon>
        <taxon>Nematoda</taxon>
        <taxon>Enoplea</taxon>
        <taxon>Dorylaimia</taxon>
        <taxon>Dioctophymatida</taxon>
        <taxon>Dioctophymatoidea</taxon>
        <taxon>Soboliphymatidae</taxon>
        <taxon>Soboliphyme</taxon>
    </lineage>
</organism>
<keyword evidence="1" id="KW-0472">Membrane</keyword>
<dbReference type="PANTHER" id="PTHR44825:SF1">
    <property type="entry name" value="DNAJ HOMOLOG SUBFAMILY C MEMBER 4"/>
    <property type="match status" value="1"/>
</dbReference>
<evidence type="ECO:0000313" key="5">
    <source>
        <dbReference type="WBParaSite" id="SBAD_0000125101-mRNA-1"/>
    </source>
</evidence>
<dbReference type="OrthoDB" id="376357at2759"/>
<dbReference type="PROSITE" id="PS50076">
    <property type="entry name" value="DNAJ_2"/>
    <property type="match status" value="1"/>
</dbReference>